<evidence type="ECO:0000256" key="1">
    <source>
        <dbReference type="SAM" id="Phobius"/>
    </source>
</evidence>
<reference evidence="3 4" key="1">
    <citation type="journal article" date="2019" name="Int. J. Syst. Evol. Microbiol.">
        <title>The Draft Whole-Genome Sequence of the Antibiotic Producer Empedobacter haloabium ATCC 31962 Provides Indications for Its Taxonomic Reclassification.</title>
        <authorList>
            <person name="Miess H."/>
            <person name="Arlt P."/>
            <person name="Apel A.K."/>
            <person name="Weber T."/>
            <person name="Nieselt K."/>
            <person name="Hanssen F."/>
            <person name="Czemmel S."/>
            <person name="Nahnsen S."/>
            <person name="Gross H."/>
        </authorList>
    </citation>
    <scope>NUCLEOTIDE SEQUENCE [LARGE SCALE GENOMIC DNA]</scope>
    <source>
        <strain evidence="3 4">ATCC 31962</strain>
    </source>
</reference>
<dbReference type="Proteomes" id="UP000321323">
    <property type="component" value="Chromosome"/>
</dbReference>
<dbReference type="EMBL" id="CP136508">
    <property type="protein sequence ID" value="WUR15582.1"/>
    <property type="molecule type" value="Genomic_DNA"/>
</dbReference>
<protein>
    <submittedName>
        <fullName evidence="3">SH3 domain-containing protein</fullName>
    </submittedName>
</protein>
<evidence type="ECO:0000313" key="3">
    <source>
        <dbReference type="EMBL" id="WUR15582.1"/>
    </source>
</evidence>
<gene>
    <name evidence="3" type="ORF">E7V67_010915</name>
</gene>
<dbReference type="Gene3D" id="2.30.30.40">
    <property type="entry name" value="SH3 Domains"/>
    <property type="match status" value="1"/>
</dbReference>
<proteinExistence type="predicted"/>
<keyword evidence="4" id="KW-1185">Reference proteome</keyword>
<feature type="transmembrane region" description="Helical" evidence="1">
    <location>
        <begin position="13"/>
        <end position="32"/>
    </location>
</feature>
<evidence type="ECO:0000313" key="4">
    <source>
        <dbReference type="Proteomes" id="UP000321323"/>
    </source>
</evidence>
<organism evidence="3 4">
    <name type="scientific">[Empedobacter] haloabium</name>
    <dbReference type="NCBI Taxonomy" id="592317"/>
    <lineage>
        <taxon>Bacteria</taxon>
        <taxon>Pseudomonadati</taxon>
        <taxon>Pseudomonadota</taxon>
        <taxon>Betaproteobacteria</taxon>
        <taxon>Burkholderiales</taxon>
        <taxon>Oxalobacteraceae</taxon>
        <taxon>Telluria group</taxon>
        <taxon>Telluria group incertae sedis</taxon>
    </lineage>
</organism>
<keyword evidence="1" id="KW-1133">Transmembrane helix</keyword>
<keyword evidence="1" id="KW-0472">Membrane</keyword>
<feature type="domain" description="SH3b" evidence="2">
    <location>
        <begin position="92"/>
        <end position="144"/>
    </location>
</feature>
<evidence type="ECO:0000259" key="2">
    <source>
        <dbReference type="Pfam" id="PF08239"/>
    </source>
</evidence>
<dbReference type="InterPro" id="IPR003646">
    <property type="entry name" value="SH3-like_bac-type"/>
</dbReference>
<accession>A0ABZ1US73</accession>
<keyword evidence="1" id="KW-0812">Transmembrane</keyword>
<dbReference type="Pfam" id="PF08239">
    <property type="entry name" value="SH3_3"/>
    <property type="match status" value="1"/>
</dbReference>
<name>A0ABZ1US73_9BURK</name>
<sequence>MTLAETLHAGHGAPAYLLALALTLALAAALTPRHWWRRPTARGAAVLGGGTWALGALLLAALPLAPLIAAPDAVVEPPRTLAAGQAYRVHRDLNVRAQAGVGAARVTVIAAGALVTPTGERDGDWWRIRYGAAPQRLGWASSLWLRQATEP</sequence>
<feature type="transmembrane region" description="Helical" evidence="1">
    <location>
        <begin position="44"/>
        <end position="69"/>
    </location>
</feature>